<evidence type="ECO:0000256" key="7">
    <source>
        <dbReference type="ARBA" id="ARBA00047343"/>
    </source>
</evidence>
<evidence type="ECO:0000256" key="3">
    <source>
        <dbReference type="ARBA" id="ARBA00022679"/>
    </source>
</evidence>
<dbReference type="Proteomes" id="UP000070646">
    <property type="component" value="Unassembled WGS sequence"/>
</dbReference>
<reference evidence="10 11" key="1">
    <citation type="submission" date="2016-01" db="EMBL/GenBank/DDBJ databases">
        <authorList>
            <person name="Oliw E.H."/>
        </authorList>
    </citation>
    <scope>NUCLEOTIDE SEQUENCE [LARGE SCALE GENOMIC DNA]</scope>
    <source>
        <strain evidence="10 11">MJR7757A</strain>
    </source>
</reference>
<keyword evidence="5" id="KW-0547">Nucleotide-binding</keyword>
<dbReference type="EMBL" id="LRPU01000197">
    <property type="protein sequence ID" value="KXA05505.1"/>
    <property type="molecule type" value="Genomic_DNA"/>
</dbReference>
<keyword evidence="10" id="KW-0413">Isomerase</keyword>
<dbReference type="InterPro" id="IPR049577">
    <property type="entry name" value="GMPP_N"/>
</dbReference>
<dbReference type="FunFam" id="3.90.550.10:FF:000046">
    <property type="entry name" value="Mannose-1-phosphate guanylyltransferase (GDP)"/>
    <property type="match status" value="1"/>
</dbReference>
<dbReference type="InterPro" id="IPR029044">
    <property type="entry name" value="Nucleotide-diphossugar_trans"/>
</dbReference>
<dbReference type="EC" id="2.7.7.13" evidence="2"/>
<comment type="catalytic activity">
    <reaction evidence="7">
        <text>alpha-D-mannose 1-phosphate + GTP + H(+) = GDP-alpha-D-mannose + diphosphate</text>
        <dbReference type="Rhea" id="RHEA:15229"/>
        <dbReference type="ChEBI" id="CHEBI:15378"/>
        <dbReference type="ChEBI" id="CHEBI:33019"/>
        <dbReference type="ChEBI" id="CHEBI:37565"/>
        <dbReference type="ChEBI" id="CHEBI:57527"/>
        <dbReference type="ChEBI" id="CHEBI:58409"/>
        <dbReference type="EC" id="2.7.7.13"/>
    </reaction>
</comment>
<dbReference type="SUPFAM" id="SSF159283">
    <property type="entry name" value="Guanosine diphospho-D-mannose pyrophosphorylase/mannose-6-phosphate isomerase linker domain"/>
    <property type="match status" value="1"/>
</dbReference>
<evidence type="ECO:0000256" key="1">
    <source>
        <dbReference type="ARBA" id="ARBA00006115"/>
    </source>
</evidence>
<organism evidence="10 11">
    <name type="scientific">Clostridium perfringens</name>
    <dbReference type="NCBI Taxonomy" id="1502"/>
    <lineage>
        <taxon>Bacteria</taxon>
        <taxon>Bacillati</taxon>
        <taxon>Bacillota</taxon>
        <taxon>Clostridia</taxon>
        <taxon>Eubacteriales</taxon>
        <taxon>Clostridiaceae</taxon>
        <taxon>Clostridium</taxon>
    </lineage>
</organism>
<feature type="domain" description="MannoseP isomerase/GMP-like beta-helix" evidence="9">
    <location>
        <begin position="316"/>
        <end position="361"/>
    </location>
</feature>
<dbReference type="InterPro" id="IPR005835">
    <property type="entry name" value="NTP_transferase_dom"/>
</dbReference>
<name>A0A133MN84_CLOPF</name>
<evidence type="ECO:0000259" key="9">
    <source>
        <dbReference type="Pfam" id="PF22640"/>
    </source>
</evidence>
<dbReference type="PATRIC" id="fig|1502.174.peg.3072"/>
<keyword evidence="6" id="KW-0342">GTP-binding</keyword>
<sequence length="374" mass="42834">MEYFHIKYTITINGVEGNMLYSLILAGGKGTRLYPLSRSSNPKQFLSIHNNGKSFLSNTVDRIRPIIHKDNIYVVTNQEYEDKIRDELKDIREENIFTEPANKETATCIGLSAAKLLKKDKDAVMIVLPSDHYIEGDKSYLQTLEQAVEIADKKRAIVTIGIEPTRPETGYGYIEMGDRVNGHIPTFKIARFTEKPNLEVAKDFLLKGTYLWNSGMFIFRADVILREIEKYIPKMYKCLMEIYQHIGEDDEEEIIKEQYSLIDGISIDFGVMQKTRRSFVIKCDFSWDDIGTFSALGRFLEPNGNNRTSDNVFLEECENCSVFGKEKLIIGFGIKDLVLVDAGDVILVMDKGRDQEIKHLLNSISGKKEFKEYL</sequence>
<evidence type="ECO:0000256" key="4">
    <source>
        <dbReference type="ARBA" id="ARBA00022695"/>
    </source>
</evidence>
<dbReference type="SUPFAM" id="SSF53448">
    <property type="entry name" value="Nucleotide-diphospho-sugar transferases"/>
    <property type="match status" value="1"/>
</dbReference>
<evidence type="ECO:0000256" key="5">
    <source>
        <dbReference type="ARBA" id="ARBA00022741"/>
    </source>
</evidence>
<evidence type="ECO:0000313" key="11">
    <source>
        <dbReference type="Proteomes" id="UP000070646"/>
    </source>
</evidence>
<dbReference type="CDD" id="cd02509">
    <property type="entry name" value="GDP-M1P_Guanylyltransferase"/>
    <property type="match status" value="1"/>
</dbReference>
<protein>
    <recommendedName>
        <fullName evidence="2">mannose-1-phosphate guanylyltransferase</fullName>
        <ecNumber evidence="2">2.7.7.13</ecNumber>
    </recommendedName>
</protein>
<evidence type="ECO:0000256" key="6">
    <source>
        <dbReference type="ARBA" id="ARBA00023134"/>
    </source>
</evidence>
<evidence type="ECO:0000256" key="2">
    <source>
        <dbReference type="ARBA" id="ARBA00012387"/>
    </source>
</evidence>
<evidence type="ECO:0000313" key="10">
    <source>
        <dbReference type="EMBL" id="KXA05505.1"/>
    </source>
</evidence>
<dbReference type="InterPro" id="IPR051161">
    <property type="entry name" value="Mannose-6P_isomerase_type2"/>
</dbReference>
<comment type="similarity">
    <text evidence="1">Belongs to the mannose-6-phosphate isomerase type 2 family.</text>
</comment>
<dbReference type="AlphaFoldDB" id="A0A133MN84"/>
<accession>A0A133MN84</accession>
<proteinExistence type="inferred from homology"/>
<dbReference type="PANTHER" id="PTHR46390:SF1">
    <property type="entry name" value="MANNOSE-1-PHOSPHATE GUANYLYLTRANSFERASE"/>
    <property type="match status" value="1"/>
</dbReference>
<dbReference type="GO" id="GO:0004475">
    <property type="term" value="F:mannose-1-phosphate guanylyltransferase (GTP) activity"/>
    <property type="evidence" value="ECO:0007669"/>
    <property type="project" value="UniProtKB-EC"/>
</dbReference>
<dbReference type="InterPro" id="IPR054566">
    <property type="entry name" value="ManC/GMP-like_b-helix"/>
</dbReference>
<dbReference type="GO" id="GO:0009298">
    <property type="term" value="P:GDP-mannose biosynthetic process"/>
    <property type="evidence" value="ECO:0007669"/>
    <property type="project" value="TreeGrafter"/>
</dbReference>
<keyword evidence="3 10" id="KW-0808">Transferase</keyword>
<dbReference type="Pfam" id="PF00483">
    <property type="entry name" value="NTP_transferase"/>
    <property type="match status" value="1"/>
</dbReference>
<dbReference type="Gene3D" id="3.90.550.10">
    <property type="entry name" value="Spore Coat Polysaccharide Biosynthesis Protein SpsA, Chain A"/>
    <property type="match status" value="1"/>
</dbReference>
<feature type="domain" description="Nucleotidyl transferase" evidence="8">
    <location>
        <begin position="22"/>
        <end position="296"/>
    </location>
</feature>
<evidence type="ECO:0000259" key="8">
    <source>
        <dbReference type="Pfam" id="PF00483"/>
    </source>
</evidence>
<gene>
    <name evidence="10" type="ORF">HMPREF3222_03049</name>
</gene>
<dbReference type="GO" id="GO:0005525">
    <property type="term" value="F:GTP binding"/>
    <property type="evidence" value="ECO:0007669"/>
    <property type="project" value="UniProtKB-KW"/>
</dbReference>
<keyword evidence="4 10" id="KW-0548">Nucleotidyltransferase</keyword>
<dbReference type="GO" id="GO:0016853">
    <property type="term" value="F:isomerase activity"/>
    <property type="evidence" value="ECO:0007669"/>
    <property type="project" value="UniProtKB-KW"/>
</dbReference>
<dbReference type="PANTHER" id="PTHR46390">
    <property type="entry name" value="MANNOSE-1-PHOSPHATE GUANYLYLTRANSFERASE"/>
    <property type="match status" value="1"/>
</dbReference>
<dbReference type="Pfam" id="PF22640">
    <property type="entry name" value="ManC_GMP_beta-helix"/>
    <property type="match status" value="1"/>
</dbReference>
<comment type="caution">
    <text evidence="10">The sequence shown here is derived from an EMBL/GenBank/DDBJ whole genome shotgun (WGS) entry which is preliminary data.</text>
</comment>